<feature type="domain" description="N-acetyltransferase" evidence="1">
    <location>
        <begin position="22"/>
        <end position="122"/>
    </location>
</feature>
<name>A0A1M5CT04_STRHI</name>
<protein>
    <submittedName>
        <fullName evidence="2">Acetyltransferase (GNAT) domain-containing protein</fullName>
    </submittedName>
</protein>
<dbReference type="Pfam" id="PF13302">
    <property type="entry name" value="Acetyltransf_3"/>
    <property type="match status" value="1"/>
</dbReference>
<dbReference type="SUPFAM" id="SSF55729">
    <property type="entry name" value="Acyl-CoA N-acyltransferases (Nat)"/>
    <property type="match status" value="1"/>
</dbReference>
<evidence type="ECO:0000259" key="1">
    <source>
        <dbReference type="Pfam" id="PF13302"/>
    </source>
</evidence>
<dbReference type="GO" id="GO:0016747">
    <property type="term" value="F:acyltransferase activity, transferring groups other than amino-acyl groups"/>
    <property type="evidence" value="ECO:0007669"/>
    <property type="project" value="InterPro"/>
</dbReference>
<gene>
    <name evidence="2" type="ORF">SAMN05444320_104142</name>
</gene>
<dbReference type="Proteomes" id="UP000184501">
    <property type="component" value="Unassembled WGS sequence"/>
</dbReference>
<proteinExistence type="predicted"/>
<dbReference type="Gene3D" id="3.40.630.30">
    <property type="match status" value="1"/>
</dbReference>
<keyword evidence="2" id="KW-0808">Transferase</keyword>
<dbReference type="STRING" id="2017.SAMN05444320_104142"/>
<reference evidence="2 3" key="1">
    <citation type="submission" date="2016-11" db="EMBL/GenBank/DDBJ databases">
        <authorList>
            <person name="Jaros S."/>
            <person name="Januszkiewicz K."/>
            <person name="Wedrychowicz H."/>
        </authorList>
    </citation>
    <scope>NUCLEOTIDE SEQUENCE [LARGE SCALE GENOMIC DNA]</scope>
    <source>
        <strain evidence="2 3">DSM 44523</strain>
    </source>
</reference>
<evidence type="ECO:0000313" key="2">
    <source>
        <dbReference type="EMBL" id="SHF57482.1"/>
    </source>
</evidence>
<dbReference type="AlphaFoldDB" id="A0A1M5CT04"/>
<keyword evidence="3" id="KW-1185">Reference proteome</keyword>
<organism evidence="2 3">
    <name type="scientific">Streptoalloteichus hindustanus</name>
    <dbReference type="NCBI Taxonomy" id="2017"/>
    <lineage>
        <taxon>Bacteria</taxon>
        <taxon>Bacillati</taxon>
        <taxon>Actinomycetota</taxon>
        <taxon>Actinomycetes</taxon>
        <taxon>Pseudonocardiales</taxon>
        <taxon>Pseudonocardiaceae</taxon>
        <taxon>Streptoalloteichus</taxon>
    </lineage>
</organism>
<dbReference type="InterPro" id="IPR000182">
    <property type="entry name" value="GNAT_dom"/>
</dbReference>
<dbReference type="RefSeq" id="WP_073483813.1">
    <property type="nucleotide sequence ID" value="NZ_FQVN01000004.1"/>
</dbReference>
<dbReference type="OrthoDB" id="3774915at2"/>
<dbReference type="InterPro" id="IPR016181">
    <property type="entry name" value="Acyl_CoA_acyltransferase"/>
</dbReference>
<dbReference type="EMBL" id="FQVN01000004">
    <property type="protein sequence ID" value="SHF57482.1"/>
    <property type="molecule type" value="Genomic_DNA"/>
</dbReference>
<sequence>MAWLPDDFAHPTVLPVLDGYHLRPIRESDTDIDYPAVMGSRERLWRIYGEAWGWPPATMTVDQDRADLARHEREIAAHESFNYALLDLDETELVGCVYIDPPRKSGSDAEISWWVVDDKVGTRLEEALDSAVPTWIAQVWPFENPRYVGRDLSWQEWLALPDA</sequence>
<evidence type="ECO:0000313" key="3">
    <source>
        <dbReference type="Proteomes" id="UP000184501"/>
    </source>
</evidence>
<accession>A0A1M5CT04</accession>